<feature type="transmembrane region" description="Helical" evidence="1">
    <location>
        <begin position="220"/>
        <end position="243"/>
    </location>
</feature>
<keyword evidence="1" id="KW-0472">Membrane</keyword>
<protein>
    <submittedName>
        <fullName evidence="2">Uncharacterized protein</fullName>
    </submittedName>
</protein>
<keyword evidence="1" id="KW-1133">Transmembrane helix</keyword>
<proteinExistence type="predicted"/>
<gene>
    <name evidence="2" type="ORF">BECKLPF1236B_GA0070989_118010</name>
</gene>
<evidence type="ECO:0000313" key="2">
    <source>
        <dbReference type="EMBL" id="VFK19647.1"/>
    </source>
</evidence>
<sequence length="260" mass="28915">MCGWGPAKRAPSHPYSRFLDRFVEDFPDNGLKTWPGAEALARADYQARVLSLAVSGSYADRYFSVLYDSVLKILKRMPKLQVEKLLYLDETARIDGGWGLPRESMAGGEGREAHANFDDLLAADAKGRDEYDCRFCAYDLGKVLGRMPRGEGTKLGAAIEATRPIEFEPVTAVDPEPVPKETTAFSWLNTMLVSSGLGGLAAFITWITPLPGWFSTFTGLEWGITLAIIGNVVTLSVLFVIGFRHRDKRRRWFPLPPPQE</sequence>
<feature type="transmembrane region" description="Helical" evidence="1">
    <location>
        <begin position="187"/>
        <end position="208"/>
    </location>
</feature>
<accession>A0A450WRI8</accession>
<dbReference type="AlphaFoldDB" id="A0A450WRI8"/>
<dbReference type="EMBL" id="CAADFK010000180">
    <property type="protein sequence ID" value="VFK19647.1"/>
    <property type="molecule type" value="Genomic_DNA"/>
</dbReference>
<reference evidence="2" key="1">
    <citation type="submission" date="2019-02" db="EMBL/GenBank/DDBJ databases">
        <authorList>
            <person name="Gruber-Vodicka R. H."/>
            <person name="Seah K. B. B."/>
        </authorList>
    </citation>
    <scope>NUCLEOTIDE SEQUENCE</scope>
    <source>
        <strain evidence="2">BECK_S313</strain>
    </source>
</reference>
<keyword evidence="1" id="KW-0812">Transmembrane</keyword>
<organism evidence="2">
    <name type="scientific">Candidatus Kentrum sp. LPFa</name>
    <dbReference type="NCBI Taxonomy" id="2126335"/>
    <lineage>
        <taxon>Bacteria</taxon>
        <taxon>Pseudomonadati</taxon>
        <taxon>Pseudomonadota</taxon>
        <taxon>Gammaproteobacteria</taxon>
        <taxon>Candidatus Kentrum</taxon>
    </lineage>
</organism>
<evidence type="ECO:0000256" key="1">
    <source>
        <dbReference type="SAM" id="Phobius"/>
    </source>
</evidence>
<name>A0A450WRI8_9GAMM</name>